<dbReference type="RefSeq" id="WP_035547826.1">
    <property type="nucleotide sequence ID" value="NZ_AWFH01000001.1"/>
</dbReference>
<dbReference type="InterPro" id="IPR012834">
    <property type="entry name" value="FlgG_G_neg"/>
</dbReference>
<gene>
    <name evidence="12" type="primary">flgG</name>
    <name evidence="12" type="ORF">HY36_02785</name>
</gene>
<evidence type="ECO:0000259" key="10">
    <source>
        <dbReference type="Pfam" id="PF06429"/>
    </source>
</evidence>
<evidence type="ECO:0000256" key="3">
    <source>
        <dbReference type="ARBA" id="ARBA00017948"/>
    </source>
</evidence>
<dbReference type="OrthoDB" id="9804559at2"/>
<dbReference type="PANTHER" id="PTHR30435:SF19">
    <property type="entry name" value="FLAGELLAR BASAL-BODY ROD PROTEIN FLGG"/>
    <property type="match status" value="1"/>
</dbReference>
<dbReference type="AlphaFoldDB" id="A0A059EBN0"/>
<dbReference type="NCBIfam" id="TIGR03506">
    <property type="entry name" value="FlgEFG_subfam"/>
    <property type="match status" value="2"/>
</dbReference>
<dbReference type="GO" id="GO:0071978">
    <property type="term" value="P:bacterial-type flagellum-dependent swarming motility"/>
    <property type="evidence" value="ECO:0007669"/>
    <property type="project" value="TreeGrafter"/>
</dbReference>
<feature type="domain" description="Flagellar basal-body/hook protein C-terminal" evidence="10">
    <location>
        <begin position="215"/>
        <end position="260"/>
    </location>
</feature>
<evidence type="ECO:0000313" key="13">
    <source>
        <dbReference type="Proteomes" id="UP000024547"/>
    </source>
</evidence>
<keyword evidence="12" id="KW-0282">Flagellum</keyword>
<evidence type="ECO:0000256" key="2">
    <source>
        <dbReference type="ARBA" id="ARBA00009677"/>
    </source>
</evidence>
<proteinExistence type="inferred from homology"/>
<feature type="domain" description="Flagellar hook protein FlgE/F/G-like D1" evidence="11">
    <location>
        <begin position="96"/>
        <end position="159"/>
    </location>
</feature>
<dbReference type="PATRIC" id="fig|1280948.3.peg.551"/>
<dbReference type="eggNOG" id="COG4786">
    <property type="taxonomic scope" value="Bacteria"/>
</dbReference>
<dbReference type="Pfam" id="PF06429">
    <property type="entry name" value="Flg_bbr_C"/>
    <property type="match status" value="1"/>
</dbReference>
<dbReference type="Proteomes" id="UP000024547">
    <property type="component" value="Unassembled WGS sequence"/>
</dbReference>
<dbReference type="GeneID" id="92499375"/>
<keyword evidence="12" id="KW-0966">Cell projection</keyword>
<organism evidence="12 13">
    <name type="scientific">Hyphomonas atlantica</name>
    <dbReference type="NCBI Taxonomy" id="1280948"/>
    <lineage>
        <taxon>Bacteria</taxon>
        <taxon>Pseudomonadati</taxon>
        <taxon>Pseudomonadota</taxon>
        <taxon>Alphaproteobacteria</taxon>
        <taxon>Hyphomonadales</taxon>
        <taxon>Hyphomonadaceae</taxon>
        <taxon>Hyphomonas</taxon>
    </lineage>
</organism>
<reference evidence="12 13" key="1">
    <citation type="journal article" date="2014" name="Antonie Van Leeuwenhoek">
        <title>Hyphomonas beringensis sp. nov. and Hyphomonas chukchiensis sp. nov., isolated from surface seawater of the Bering Sea and Chukchi Sea.</title>
        <authorList>
            <person name="Li C."/>
            <person name="Lai Q."/>
            <person name="Li G."/>
            <person name="Dong C."/>
            <person name="Wang J."/>
            <person name="Liao Y."/>
            <person name="Shao Z."/>
        </authorList>
    </citation>
    <scope>NUCLEOTIDE SEQUENCE [LARGE SCALE GENOMIC DNA]</scope>
    <source>
        <strain evidence="12 13">22II1-22F38</strain>
    </source>
</reference>
<dbReference type="Pfam" id="PF00460">
    <property type="entry name" value="Flg_bb_rod"/>
    <property type="match status" value="1"/>
</dbReference>
<dbReference type="STRING" id="1280948.HY36_02785"/>
<evidence type="ECO:0000256" key="7">
    <source>
        <dbReference type="NCBIfam" id="TIGR02488"/>
    </source>
</evidence>
<evidence type="ECO:0000256" key="6">
    <source>
        <dbReference type="ARBA" id="ARBA00032912"/>
    </source>
</evidence>
<dbReference type="GO" id="GO:0009426">
    <property type="term" value="C:bacterial-type flagellum basal body, distal rod"/>
    <property type="evidence" value="ECO:0007669"/>
    <property type="project" value="UniProtKB-UniRule"/>
</dbReference>
<dbReference type="PANTHER" id="PTHR30435">
    <property type="entry name" value="FLAGELLAR PROTEIN"/>
    <property type="match status" value="1"/>
</dbReference>
<dbReference type="InterPro" id="IPR010930">
    <property type="entry name" value="Flg_bb/hook_C_dom"/>
</dbReference>
<evidence type="ECO:0000313" key="12">
    <source>
        <dbReference type="EMBL" id="KCZ65329.1"/>
    </source>
</evidence>
<dbReference type="Pfam" id="PF22692">
    <property type="entry name" value="LlgE_F_G_D1"/>
    <property type="match status" value="1"/>
</dbReference>
<dbReference type="NCBIfam" id="TIGR02488">
    <property type="entry name" value="flgG_G_neg"/>
    <property type="match status" value="1"/>
</dbReference>
<evidence type="ECO:0000256" key="5">
    <source>
        <dbReference type="ARBA" id="ARBA00025933"/>
    </source>
</evidence>
<keyword evidence="4 8" id="KW-0975">Bacterial flagellum</keyword>
<comment type="similarity">
    <text evidence="2 8">Belongs to the flagella basal body rod proteins family.</text>
</comment>
<comment type="subcellular location">
    <subcellularLocation>
        <location evidence="1 8">Bacterial flagellum basal body</location>
    </subcellularLocation>
</comment>
<keyword evidence="13" id="KW-1185">Reference proteome</keyword>
<protein>
    <recommendedName>
        <fullName evidence="3 7">Flagellar basal-body rod protein FlgG</fullName>
    </recommendedName>
    <alternativeName>
        <fullName evidence="6 8">Distal rod protein</fullName>
    </alternativeName>
</protein>
<dbReference type="InterPro" id="IPR053967">
    <property type="entry name" value="LlgE_F_G-like_D1"/>
</dbReference>
<dbReference type="EMBL" id="AWFH01000001">
    <property type="protein sequence ID" value="KCZ65329.1"/>
    <property type="molecule type" value="Genomic_DNA"/>
</dbReference>
<comment type="caution">
    <text evidence="12">The sequence shown here is derived from an EMBL/GenBank/DDBJ whole genome shotgun (WGS) entry which is preliminary data.</text>
</comment>
<feature type="domain" description="Flagellar basal body rod protein N-terminal" evidence="9">
    <location>
        <begin position="4"/>
        <end position="33"/>
    </location>
</feature>
<comment type="subunit">
    <text evidence="5 8">The basal body constitutes a major portion of the flagellar organelle and consists of four rings (L,P,S, and M) mounted on a central rod. The rod consists of about 26 subunits of FlgG in the distal portion, and FlgB, FlgC and FlgF are thought to build up the proximal portion of the rod with about 6 subunits each.</text>
</comment>
<dbReference type="PROSITE" id="PS00588">
    <property type="entry name" value="FLAGELLA_BB_ROD"/>
    <property type="match status" value="1"/>
</dbReference>
<evidence type="ECO:0000256" key="4">
    <source>
        <dbReference type="ARBA" id="ARBA00023143"/>
    </source>
</evidence>
<evidence type="ECO:0000256" key="1">
    <source>
        <dbReference type="ARBA" id="ARBA00004117"/>
    </source>
</evidence>
<sequence length="261" mass="27854">MKSLQIAATGMAAQQLRVEVISNNIANMSTAAYRPRTAEFSDLMYQQHLTPGTITSQVGTVVPAGIQLGTGVKPSSVSMEITQGGLRETSSELDLAIDGTGFFEVTLPSGESAYTRDGKLNRSPDGEIVTMDGFPLADGIVIPEEARSISISRDGEVVAYFDGESDGQPIGNISLVRFINEKGLEAMGDNMFRQTEASGPPNQLVAGTEGMGLIRQGYLEESGVDVVQEISELIEAQRGYELNSKVITAADEMLAATTRLR</sequence>
<dbReference type="InterPro" id="IPR019776">
    <property type="entry name" value="Flagellar_basal_body_rod_CS"/>
</dbReference>
<evidence type="ECO:0000256" key="8">
    <source>
        <dbReference type="RuleBase" id="RU362116"/>
    </source>
</evidence>
<evidence type="ECO:0000259" key="9">
    <source>
        <dbReference type="Pfam" id="PF00460"/>
    </source>
</evidence>
<accession>A0A059EBN0</accession>
<dbReference type="InterPro" id="IPR001444">
    <property type="entry name" value="Flag_bb_rod_N"/>
</dbReference>
<keyword evidence="12" id="KW-0969">Cilium</keyword>
<dbReference type="InterPro" id="IPR020013">
    <property type="entry name" value="Flagellar_FlgE/F/G"/>
</dbReference>
<evidence type="ECO:0000259" key="11">
    <source>
        <dbReference type="Pfam" id="PF22692"/>
    </source>
</evidence>
<name>A0A059EBN0_9PROT</name>
<dbReference type="InterPro" id="IPR037925">
    <property type="entry name" value="FlgE/F/G-like"/>
</dbReference>
<dbReference type="SUPFAM" id="SSF117143">
    <property type="entry name" value="Flagellar hook protein flgE"/>
    <property type="match status" value="1"/>
</dbReference>